<dbReference type="NCBIfam" id="TIGR00278">
    <property type="entry name" value="membrane protein insertion efficiency factor YidD"/>
    <property type="match status" value="1"/>
</dbReference>
<organism evidence="3 4">
    <name type="scientific">Roseospira visakhapatnamensis</name>
    <dbReference type="NCBI Taxonomy" id="390880"/>
    <lineage>
        <taxon>Bacteria</taxon>
        <taxon>Pseudomonadati</taxon>
        <taxon>Pseudomonadota</taxon>
        <taxon>Alphaproteobacteria</taxon>
        <taxon>Rhodospirillales</taxon>
        <taxon>Rhodospirillaceae</taxon>
        <taxon>Roseospira</taxon>
    </lineage>
</organism>
<dbReference type="Proteomes" id="UP000554286">
    <property type="component" value="Unassembled WGS sequence"/>
</dbReference>
<feature type="region of interest" description="Disordered" evidence="2">
    <location>
        <begin position="1"/>
        <end position="20"/>
    </location>
</feature>
<evidence type="ECO:0000256" key="2">
    <source>
        <dbReference type="SAM" id="MobiDB-lite"/>
    </source>
</evidence>
<dbReference type="PANTHER" id="PTHR33383:SF1">
    <property type="entry name" value="MEMBRANE PROTEIN INSERTION EFFICIENCY FACTOR-RELATED"/>
    <property type="match status" value="1"/>
</dbReference>
<evidence type="ECO:0000313" key="4">
    <source>
        <dbReference type="Proteomes" id="UP000554286"/>
    </source>
</evidence>
<dbReference type="PANTHER" id="PTHR33383">
    <property type="entry name" value="MEMBRANE PROTEIN INSERTION EFFICIENCY FACTOR-RELATED"/>
    <property type="match status" value="1"/>
</dbReference>
<keyword evidence="4" id="KW-1185">Reference proteome</keyword>
<comment type="function">
    <text evidence="1">Could be involved in insertion of integral membrane proteins into the membrane.</text>
</comment>
<feature type="region of interest" description="Disordered" evidence="2">
    <location>
        <begin position="95"/>
        <end position="128"/>
    </location>
</feature>
<keyword evidence="1" id="KW-1003">Cell membrane</keyword>
<comment type="subcellular location">
    <subcellularLocation>
        <location evidence="1">Cell membrane</location>
        <topology evidence="1">Peripheral membrane protein</topology>
        <orientation evidence="1">Cytoplasmic side</orientation>
    </subcellularLocation>
</comment>
<dbReference type="AlphaFoldDB" id="A0A7W6RFM5"/>
<evidence type="ECO:0000313" key="3">
    <source>
        <dbReference type="EMBL" id="MBB4267547.1"/>
    </source>
</evidence>
<dbReference type="SMART" id="SM01234">
    <property type="entry name" value="Haemolytic"/>
    <property type="match status" value="1"/>
</dbReference>
<protein>
    <recommendedName>
        <fullName evidence="1">Putative membrane protein insertion efficiency factor</fullName>
    </recommendedName>
</protein>
<name>A0A7W6RFM5_9PROT</name>
<comment type="caution">
    <text evidence="3">The sequence shown here is derived from an EMBL/GenBank/DDBJ whole genome shotgun (WGS) entry which is preliminary data.</text>
</comment>
<proteinExistence type="inferred from homology"/>
<reference evidence="3 4" key="1">
    <citation type="submission" date="2020-08" db="EMBL/GenBank/DDBJ databases">
        <title>Genome sequencing of Purple Non-Sulfur Bacteria from various extreme environments.</title>
        <authorList>
            <person name="Mayer M."/>
        </authorList>
    </citation>
    <scope>NUCLEOTIDE SEQUENCE [LARGE SCALE GENOMIC DNA]</scope>
    <source>
        <strain evidence="3 4">JA131</strain>
    </source>
</reference>
<keyword evidence="1" id="KW-0472">Membrane</keyword>
<comment type="similarity">
    <text evidence="1">Belongs to the UPF0161 family.</text>
</comment>
<dbReference type="RefSeq" id="WP_184047101.1">
    <property type="nucleotide sequence ID" value="NZ_JACIGK010000029.1"/>
</dbReference>
<gene>
    <name evidence="3" type="ORF">GGD89_003193</name>
</gene>
<accession>A0A7W6RFM5</accession>
<dbReference type="InterPro" id="IPR002696">
    <property type="entry name" value="Membr_insert_effic_factor_YidD"/>
</dbReference>
<dbReference type="EMBL" id="JACIGK010000029">
    <property type="protein sequence ID" value="MBB4267547.1"/>
    <property type="molecule type" value="Genomic_DNA"/>
</dbReference>
<evidence type="ECO:0000256" key="1">
    <source>
        <dbReference type="HAMAP-Rule" id="MF_00386"/>
    </source>
</evidence>
<sequence>MSGPHQDPSPSTDAEGTDRRKRGLRWLLTLPPRLLIRAYQLGLSPLLGQTCRFTPTCSSYALEALERHGLLRGGWLAAWRILRCHPWGGMGYDPVPAARPARSRRERCCRDHESRPATAAPPDGDPSE</sequence>
<dbReference type="GO" id="GO:0005886">
    <property type="term" value="C:plasma membrane"/>
    <property type="evidence" value="ECO:0007669"/>
    <property type="project" value="UniProtKB-SubCell"/>
</dbReference>
<dbReference type="HAMAP" id="MF_00386">
    <property type="entry name" value="UPF0161_YidD"/>
    <property type="match status" value="1"/>
</dbReference>
<feature type="compositionally biased region" description="Basic and acidic residues" evidence="2">
    <location>
        <begin position="106"/>
        <end position="115"/>
    </location>
</feature>
<dbReference type="Pfam" id="PF01809">
    <property type="entry name" value="YidD"/>
    <property type="match status" value="1"/>
</dbReference>